<dbReference type="PANTHER" id="PTHR24173:SF74">
    <property type="entry name" value="ANKYRIN REPEAT DOMAIN-CONTAINING PROTEIN 16"/>
    <property type="match status" value="1"/>
</dbReference>
<feature type="repeat" description="ANK" evidence="3">
    <location>
        <begin position="1604"/>
        <end position="1637"/>
    </location>
</feature>
<feature type="repeat" description="ANK" evidence="3">
    <location>
        <begin position="1469"/>
        <end position="1502"/>
    </location>
</feature>
<dbReference type="GO" id="GO:0003824">
    <property type="term" value="F:catalytic activity"/>
    <property type="evidence" value="ECO:0007669"/>
    <property type="project" value="InterPro"/>
</dbReference>
<feature type="repeat" description="ANK" evidence="3">
    <location>
        <begin position="1145"/>
        <end position="1177"/>
    </location>
</feature>
<evidence type="ECO:0000256" key="2">
    <source>
        <dbReference type="ARBA" id="ARBA00023043"/>
    </source>
</evidence>
<keyword evidence="7" id="KW-1185">Reference proteome</keyword>
<feature type="domain" description="NACHT" evidence="5">
    <location>
        <begin position="417"/>
        <end position="531"/>
    </location>
</feature>
<evidence type="ECO:0000256" key="4">
    <source>
        <dbReference type="SAM" id="MobiDB-lite"/>
    </source>
</evidence>
<dbReference type="InterPro" id="IPR027417">
    <property type="entry name" value="P-loop_NTPase"/>
</dbReference>
<dbReference type="Gene3D" id="3.40.50.1580">
    <property type="entry name" value="Nucleoside phosphorylase domain"/>
    <property type="match status" value="1"/>
</dbReference>
<sequence>MSGKRALGDVVDPADGGAGPSYSSKRQKPWSYDGAGEISDPINAPFVLEHESYTIAWICALHIEMAAARAMLDQVHQPVQTHHNDSNTYVLGNIGPHNIVMACLPNDQYGTNNAATVLMNLTRTFPSIRLGLMVGVGGGAPTMADLRLGDVVVGTRVMQYDLGKIVEDGEIKRTAIPRIPDALACTAVSALRSQHELKASSISSILRERLGGYPQFGHPKLPDRLFSAAYQHDVASNVSCDKCQSSEQVLRGERSSSDPAIHYGVIASGNQVMRSGSTRDNIARQLQAVCFEMEAAGLMNILPCLPIRGICDYSDSHKNKEWQRYSAATAAAYARELIGVLPATGASTGMRLTVRTDQPSSSGTDRRKKMLASLRYEQIDSRKLSIKFAHAKTCRWFLEHPDYQAWLDSERLSEHHGFLWIRGKPGAGKSTMMKFIYTETKKNQRGRVVASFFFHARGESLQKSVLGMYRSLLLQLLEGYPNLQTVLDDEELTPQGEIELSSLNILKELFCNAVALLDQRPLTLFIDALDESDEQQVRDMVQYFEELAENSNSMGISLRICFSSRHYPYLDTRRGLKLTLENQPGHTEDLTNYVESRLRIEDAELLEELKAQVLEKSAGVFLWVVLVVDILNKENSRGRLALKKRLAGLPGGLGELFKDMLTRDRENMEELLLSVVWILYAKRPLEPREYYHGLWSGLSLKGLVDNEIPIGTASDFGDIVKNCITSSSKGLAEITKSKIPTVQFIHESVRDFLIKDGGLYELWPNLGFDIESPSHDILKQCCSNYLNNLSVRNYCKNVRAGAGAGANSKIVNQYPFLEYACHNVLFHADAAAKSIAQDTFLSTFLVPEWIGVSNIFEKAKVRQYQKSTSLLYLLAERNLANLIKINPNRLSYLRPEEERYGPPLFAALALGSYLAVQSFLEAHVEAQPDPHLQSLCRIYSEGDYRRVELGRTYEFAKSEEYLRPLLQSRDTALSEFLVHSIFDNRLQPNDNHDCSSSAASGIFRPSLEAEFIEEQTTRPGVFPEPEDKLVWMAAEFGNAAILRLLIDNGCNISLNNSDGTSLFSYAIRRRAYLNPKAAHEDSPLSHRIIQENERVVQLLIDNGADIESKDENGKTPLSHAVCSNNEAAVRLLLERGADPNSEDSNCVSPLSYAASDGSELSAKLLLDKGANFNSKDENYGRCPLSYAAGRGHTAIVQLLINRGAPVESIDNRGRSPLSHAVGVSEGSEATIQLLVGNGADVDLKDSWGRSPLSWAGSLSRMSEELLRLLIGKSVALDSKDRFSYTPLYYAVKSGNGTMVRLLLERNANIYAKCADGQPILFEAIRSNTKGAVGLLLDEDVDLDLKYDAGNTPLSLAASRGEAEVARWLLATGRVDPESRNEDGETPLCRAAGRGDPVIVRHLLAIEDLNPDCKDSAGNTPLLLASSGEHPDETPILHFPMGSLGFGLYNEVVWELLATRRVNVNTANQSGDTPLHKASRSGQHEIVQQLLATEGIDPNVRNNNGRTPLSEAVSNEPPYQQVVRKLLATTGTDVNSRDNDGNTPLFHAVDKETVQQLLATGQVDLNIKNNAGDTALHRFISCGNLNTAKELISAEEIDIDSKNGTGATPLLLAVKEGLEAIVQGLLKTGGVDIDSRDHEGETPLSLASRLAKREPRRKRILRILQAYSILVSGSD</sequence>
<name>A0AAV9WG46_9PEZI</name>
<dbReference type="Pfam" id="PF24883">
    <property type="entry name" value="NPHP3_N"/>
    <property type="match status" value="1"/>
</dbReference>
<feature type="repeat" description="ANK" evidence="3">
    <location>
        <begin position="1503"/>
        <end position="1538"/>
    </location>
</feature>
<reference evidence="6 7" key="1">
    <citation type="submission" date="2023-08" db="EMBL/GenBank/DDBJ databases">
        <authorList>
            <person name="Palmer J.M."/>
        </authorList>
    </citation>
    <scope>NUCLEOTIDE SEQUENCE [LARGE SCALE GENOMIC DNA]</scope>
    <source>
        <strain evidence="6 7">TWF481</strain>
    </source>
</reference>
<evidence type="ECO:0000256" key="1">
    <source>
        <dbReference type="ARBA" id="ARBA00022737"/>
    </source>
</evidence>
<keyword evidence="2 3" id="KW-0040">ANK repeat</keyword>
<dbReference type="InterPro" id="IPR036770">
    <property type="entry name" value="Ankyrin_rpt-contain_sf"/>
</dbReference>
<feature type="repeat" description="ANK" evidence="3">
    <location>
        <begin position="1179"/>
        <end position="1211"/>
    </location>
</feature>
<feature type="repeat" description="ANK" evidence="3">
    <location>
        <begin position="1112"/>
        <end position="1144"/>
    </location>
</feature>
<dbReference type="Proteomes" id="UP001370758">
    <property type="component" value="Unassembled WGS sequence"/>
</dbReference>
<protein>
    <recommendedName>
        <fullName evidence="5">NACHT domain-containing protein</fullName>
    </recommendedName>
</protein>
<dbReference type="Gene3D" id="3.40.50.300">
    <property type="entry name" value="P-loop containing nucleotide triphosphate hydrolases"/>
    <property type="match status" value="1"/>
</dbReference>
<dbReference type="SUPFAM" id="SSF53167">
    <property type="entry name" value="Purine and uridine phosphorylases"/>
    <property type="match status" value="1"/>
</dbReference>
<gene>
    <name evidence="6" type="ORF">TWF481_006262</name>
</gene>
<dbReference type="Pfam" id="PF00023">
    <property type="entry name" value="Ank"/>
    <property type="match status" value="2"/>
</dbReference>
<feature type="repeat" description="ANK" evidence="3">
    <location>
        <begin position="1212"/>
        <end position="1246"/>
    </location>
</feature>
<dbReference type="Gene3D" id="1.25.40.20">
    <property type="entry name" value="Ankyrin repeat-containing domain"/>
    <property type="match status" value="3"/>
</dbReference>
<evidence type="ECO:0000256" key="3">
    <source>
        <dbReference type="PROSITE-ProRule" id="PRU00023"/>
    </source>
</evidence>
<comment type="caution">
    <text evidence="6">The sequence shown here is derived from an EMBL/GenBank/DDBJ whole genome shotgun (WGS) entry which is preliminary data.</text>
</comment>
<dbReference type="Pfam" id="PF01048">
    <property type="entry name" value="PNP_UDP_1"/>
    <property type="match status" value="1"/>
</dbReference>
<dbReference type="GO" id="GO:0009116">
    <property type="term" value="P:nucleoside metabolic process"/>
    <property type="evidence" value="ECO:0007669"/>
    <property type="project" value="InterPro"/>
</dbReference>
<evidence type="ECO:0000313" key="6">
    <source>
        <dbReference type="EMBL" id="KAK6507840.1"/>
    </source>
</evidence>
<dbReference type="PROSITE" id="PS50837">
    <property type="entry name" value="NACHT"/>
    <property type="match status" value="1"/>
</dbReference>
<accession>A0AAV9WG46</accession>
<organism evidence="6 7">
    <name type="scientific">Arthrobotrys musiformis</name>
    <dbReference type="NCBI Taxonomy" id="47236"/>
    <lineage>
        <taxon>Eukaryota</taxon>
        <taxon>Fungi</taxon>
        <taxon>Dikarya</taxon>
        <taxon>Ascomycota</taxon>
        <taxon>Pezizomycotina</taxon>
        <taxon>Orbiliomycetes</taxon>
        <taxon>Orbiliales</taxon>
        <taxon>Orbiliaceae</taxon>
        <taxon>Arthrobotrys</taxon>
    </lineage>
</organism>
<dbReference type="SUPFAM" id="SSF52540">
    <property type="entry name" value="P-loop containing nucleoside triphosphate hydrolases"/>
    <property type="match status" value="1"/>
</dbReference>
<dbReference type="InterPro" id="IPR035994">
    <property type="entry name" value="Nucleoside_phosphorylase_sf"/>
</dbReference>
<feature type="repeat" description="ANK" evidence="3">
    <location>
        <begin position="1079"/>
        <end position="1111"/>
    </location>
</feature>
<evidence type="ECO:0000313" key="7">
    <source>
        <dbReference type="Proteomes" id="UP001370758"/>
    </source>
</evidence>
<dbReference type="EMBL" id="JAVHJL010000003">
    <property type="protein sequence ID" value="KAK6507840.1"/>
    <property type="molecule type" value="Genomic_DNA"/>
</dbReference>
<dbReference type="PANTHER" id="PTHR24173">
    <property type="entry name" value="ANKYRIN REPEAT CONTAINING"/>
    <property type="match status" value="1"/>
</dbReference>
<dbReference type="InterPro" id="IPR056884">
    <property type="entry name" value="NPHP3-like_N"/>
</dbReference>
<dbReference type="SMART" id="SM00248">
    <property type="entry name" value="ANK"/>
    <property type="match status" value="17"/>
</dbReference>
<dbReference type="InterPro" id="IPR002110">
    <property type="entry name" value="Ankyrin_rpt"/>
</dbReference>
<feature type="repeat" description="ANK" evidence="3">
    <location>
        <begin position="1282"/>
        <end position="1314"/>
    </location>
</feature>
<keyword evidence="1" id="KW-0677">Repeat</keyword>
<dbReference type="InterPro" id="IPR000845">
    <property type="entry name" value="Nucleoside_phosphorylase_d"/>
</dbReference>
<dbReference type="PROSITE" id="PS50297">
    <property type="entry name" value="ANK_REP_REGION"/>
    <property type="match status" value="8"/>
</dbReference>
<dbReference type="PROSITE" id="PS50088">
    <property type="entry name" value="ANK_REPEAT"/>
    <property type="match status" value="10"/>
</dbReference>
<dbReference type="Pfam" id="PF13857">
    <property type="entry name" value="Ank_5"/>
    <property type="match status" value="1"/>
</dbReference>
<dbReference type="InterPro" id="IPR007111">
    <property type="entry name" value="NACHT_NTPase"/>
</dbReference>
<dbReference type="SUPFAM" id="SSF48403">
    <property type="entry name" value="Ankyrin repeat"/>
    <property type="match status" value="2"/>
</dbReference>
<feature type="repeat" description="ANK" evidence="3">
    <location>
        <begin position="1348"/>
        <end position="1372"/>
    </location>
</feature>
<proteinExistence type="predicted"/>
<evidence type="ECO:0000259" key="5">
    <source>
        <dbReference type="PROSITE" id="PS50837"/>
    </source>
</evidence>
<feature type="region of interest" description="Disordered" evidence="4">
    <location>
        <begin position="1"/>
        <end position="30"/>
    </location>
</feature>
<dbReference type="Pfam" id="PF12796">
    <property type="entry name" value="Ank_2"/>
    <property type="match status" value="4"/>
</dbReference>